<comment type="caution">
    <text evidence="2">The sequence shown here is derived from an EMBL/GenBank/DDBJ whole genome shotgun (WGS) entry which is preliminary data.</text>
</comment>
<dbReference type="Pfam" id="PF19942">
    <property type="entry name" value="DUF6404"/>
    <property type="match status" value="1"/>
</dbReference>
<accession>A0A934JSR3</accession>
<sequence>MSFKQKLETAHAELEAKKVWRSNYHPPMFSLLRVLGIKVPPPHYVGFHINALIAFAYLMPIMLAVLTFSASGNADGPTFKESFDKALLWGFVYAIFMACFYKIRTAKLQLTPWKDLK</sequence>
<dbReference type="Proteomes" id="UP000628710">
    <property type="component" value="Unassembled WGS sequence"/>
</dbReference>
<feature type="transmembrane region" description="Helical" evidence="1">
    <location>
        <begin position="86"/>
        <end position="103"/>
    </location>
</feature>
<keyword evidence="1" id="KW-0812">Transmembrane</keyword>
<dbReference type="EMBL" id="JAEMNX010000023">
    <property type="protein sequence ID" value="MBJ7539309.1"/>
    <property type="molecule type" value="Genomic_DNA"/>
</dbReference>
<keyword evidence="3" id="KW-1185">Reference proteome</keyword>
<protein>
    <submittedName>
        <fullName evidence="2">Uncharacterized protein</fullName>
    </submittedName>
</protein>
<name>A0A934JSR3_9GAMM</name>
<keyword evidence="1" id="KW-1133">Transmembrane helix</keyword>
<feature type="transmembrane region" description="Helical" evidence="1">
    <location>
        <begin position="45"/>
        <end position="66"/>
    </location>
</feature>
<evidence type="ECO:0000313" key="2">
    <source>
        <dbReference type="EMBL" id="MBJ7539309.1"/>
    </source>
</evidence>
<organism evidence="2 3">
    <name type="scientific">Marinomonas transparens</name>
    <dbReference type="NCBI Taxonomy" id="2795388"/>
    <lineage>
        <taxon>Bacteria</taxon>
        <taxon>Pseudomonadati</taxon>
        <taxon>Pseudomonadota</taxon>
        <taxon>Gammaproteobacteria</taxon>
        <taxon>Oceanospirillales</taxon>
        <taxon>Oceanospirillaceae</taxon>
        <taxon>Marinomonas</taxon>
    </lineage>
</organism>
<evidence type="ECO:0000256" key="1">
    <source>
        <dbReference type="SAM" id="Phobius"/>
    </source>
</evidence>
<dbReference type="InterPro" id="IPR045644">
    <property type="entry name" value="DUF6404"/>
</dbReference>
<proteinExistence type="predicted"/>
<evidence type="ECO:0000313" key="3">
    <source>
        <dbReference type="Proteomes" id="UP000628710"/>
    </source>
</evidence>
<reference evidence="2" key="1">
    <citation type="submission" date="2020-12" db="EMBL/GenBank/DDBJ databases">
        <title>Marinomonas arctica sp. nov., a psychrotolerant bacterium isolated from the Arctic.</title>
        <authorList>
            <person name="Zhang Y."/>
        </authorList>
    </citation>
    <scope>NUCLEOTIDE SEQUENCE</scope>
    <source>
        <strain evidence="2">C1424</strain>
    </source>
</reference>
<dbReference type="AlphaFoldDB" id="A0A934JSR3"/>
<dbReference type="RefSeq" id="WP_199469714.1">
    <property type="nucleotide sequence ID" value="NZ_JAEMNX010000023.1"/>
</dbReference>
<keyword evidence="1" id="KW-0472">Membrane</keyword>
<gene>
    <name evidence="2" type="ORF">I8J31_16650</name>
</gene>